<feature type="domain" description="PIN" evidence="8">
    <location>
        <begin position="1"/>
        <end position="105"/>
    </location>
</feature>
<keyword evidence="2" id="KW-1277">Toxin-antitoxin system</keyword>
<dbReference type="InterPro" id="IPR050556">
    <property type="entry name" value="Type_II_TA_system_RNase"/>
</dbReference>
<evidence type="ECO:0000256" key="4">
    <source>
        <dbReference type="ARBA" id="ARBA00022723"/>
    </source>
</evidence>
<evidence type="ECO:0000313" key="10">
    <source>
        <dbReference type="Proteomes" id="UP000245539"/>
    </source>
</evidence>
<evidence type="ECO:0000313" key="9">
    <source>
        <dbReference type="EMBL" id="PWQ92830.1"/>
    </source>
</evidence>
<name>A0A317C913_9GAMM</name>
<gene>
    <name evidence="9" type="ORF">DKW60_18985</name>
</gene>
<comment type="caution">
    <text evidence="9">The sequence shown here is derived from an EMBL/GenBank/DDBJ whole genome shotgun (WGS) entry which is preliminary data.</text>
</comment>
<dbReference type="EMBL" id="QGKM01000075">
    <property type="protein sequence ID" value="PWQ92830.1"/>
    <property type="molecule type" value="Genomic_DNA"/>
</dbReference>
<keyword evidence="5" id="KW-0378">Hydrolase</keyword>
<organism evidence="9 10">
    <name type="scientific">Leucothrix pacifica</name>
    <dbReference type="NCBI Taxonomy" id="1247513"/>
    <lineage>
        <taxon>Bacteria</taxon>
        <taxon>Pseudomonadati</taxon>
        <taxon>Pseudomonadota</taxon>
        <taxon>Gammaproteobacteria</taxon>
        <taxon>Thiotrichales</taxon>
        <taxon>Thiotrichaceae</taxon>
        <taxon>Leucothrix</taxon>
    </lineage>
</organism>
<evidence type="ECO:0000256" key="7">
    <source>
        <dbReference type="ARBA" id="ARBA00038093"/>
    </source>
</evidence>
<keyword evidence="10" id="KW-1185">Reference proteome</keyword>
<dbReference type="AlphaFoldDB" id="A0A317C913"/>
<dbReference type="Gene3D" id="3.40.50.1010">
    <property type="entry name" value="5'-nuclease"/>
    <property type="match status" value="1"/>
</dbReference>
<evidence type="ECO:0000256" key="2">
    <source>
        <dbReference type="ARBA" id="ARBA00022649"/>
    </source>
</evidence>
<dbReference type="Pfam" id="PF01850">
    <property type="entry name" value="PIN"/>
    <property type="match status" value="1"/>
</dbReference>
<keyword evidence="4" id="KW-0479">Metal-binding</keyword>
<dbReference type="GO" id="GO:0004518">
    <property type="term" value="F:nuclease activity"/>
    <property type="evidence" value="ECO:0007669"/>
    <property type="project" value="UniProtKB-KW"/>
</dbReference>
<dbReference type="PANTHER" id="PTHR33653">
    <property type="entry name" value="RIBONUCLEASE VAPC2"/>
    <property type="match status" value="1"/>
</dbReference>
<evidence type="ECO:0000256" key="3">
    <source>
        <dbReference type="ARBA" id="ARBA00022722"/>
    </source>
</evidence>
<comment type="cofactor">
    <cofactor evidence="1">
        <name>Mg(2+)</name>
        <dbReference type="ChEBI" id="CHEBI:18420"/>
    </cofactor>
</comment>
<evidence type="ECO:0000256" key="1">
    <source>
        <dbReference type="ARBA" id="ARBA00001946"/>
    </source>
</evidence>
<proteinExistence type="inferred from homology"/>
<dbReference type="SUPFAM" id="SSF88723">
    <property type="entry name" value="PIN domain-like"/>
    <property type="match status" value="1"/>
</dbReference>
<sequence>MLLDSNILIYASKASPFQDKATEFLCNPEACISAITYLEVLGYHKLGTDEKAAIEAMISRIEMYPISNQIIQMATELRQQKSISLGDAIIAATALHYQQPIVTANVQDFKYLEGIQLINPLEK</sequence>
<evidence type="ECO:0000259" key="8">
    <source>
        <dbReference type="Pfam" id="PF01850"/>
    </source>
</evidence>
<dbReference type="PANTHER" id="PTHR33653:SF1">
    <property type="entry name" value="RIBONUCLEASE VAPC2"/>
    <property type="match status" value="1"/>
</dbReference>
<reference evidence="9 10" key="1">
    <citation type="submission" date="2018-05" db="EMBL/GenBank/DDBJ databases">
        <title>Leucothrix arctica sp. nov., isolated from Arctic seawater.</title>
        <authorList>
            <person name="Choi A."/>
            <person name="Baek K."/>
        </authorList>
    </citation>
    <scope>NUCLEOTIDE SEQUENCE [LARGE SCALE GENOMIC DNA]</scope>
    <source>
        <strain evidence="9 10">JCM 18388</strain>
    </source>
</reference>
<protein>
    <recommendedName>
        <fullName evidence="8">PIN domain-containing protein</fullName>
    </recommendedName>
</protein>
<keyword evidence="6" id="KW-0460">Magnesium</keyword>
<dbReference type="CDD" id="cd18738">
    <property type="entry name" value="PIN_VapC4-5_FitB-like"/>
    <property type="match status" value="1"/>
</dbReference>
<accession>A0A317C913</accession>
<dbReference type="GO" id="GO:0046872">
    <property type="term" value="F:metal ion binding"/>
    <property type="evidence" value="ECO:0007669"/>
    <property type="project" value="UniProtKB-KW"/>
</dbReference>
<dbReference type="Proteomes" id="UP000245539">
    <property type="component" value="Unassembled WGS sequence"/>
</dbReference>
<dbReference type="RefSeq" id="WP_109839242.1">
    <property type="nucleotide sequence ID" value="NZ_QGKM01000075.1"/>
</dbReference>
<comment type="similarity">
    <text evidence="7">Belongs to the PINc/VapC protein family.</text>
</comment>
<evidence type="ECO:0000256" key="6">
    <source>
        <dbReference type="ARBA" id="ARBA00022842"/>
    </source>
</evidence>
<dbReference type="OrthoDB" id="459334at2"/>
<dbReference type="GO" id="GO:0016787">
    <property type="term" value="F:hydrolase activity"/>
    <property type="evidence" value="ECO:0007669"/>
    <property type="project" value="UniProtKB-KW"/>
</dbReference>
<dbReference type="InterPro" id="IPR002716">
    <property type="entry name" value="PIN_dom"/>
</dbReference>
<evidence type="ECO:0000256" key="5">
    <source>
        <dbReference type="ARBA" id="ARBA00022801"/>
    </source>
</evidence>
<keyword evidence="3" id="KW-0540">Nuclease</keyword>
<dbReference type="InterPro" id="IPR029060">
    <property type="entry name" value="PIN-like_dom_sf"/>
</dbReference>